<dbReference type="Pfam" id="PF08240">
    <property type="entry name" value="ADH_N"/>
    <property type="match status" value="1"/>
</dbReference>
<dbReference type="CDD" id="cd05195">
    <property type="entry name" value="enoyl_red"/>
    <property type="match status" value="1"/>
</dbReference>
<dbReference type="PANTHER" id="PTHR45681">
    <property type="entry name" value="POLYKETIDE SYNTHASE 44-RELATED"/>
    <property type="match status" value="1"/>
</dbReference>
<reference evidence="5 6" key="1">
    <citation type="journal article" date="2016" name="Nat. Commun.">
        <title>Ectomycorrhizal ecology is imprinted in the genome of the dominant symbiotic fungus Cenococcum geophilum.</title>
        <authorList>
            <consortium name="DOE Joint Genome Institute"/>
            <person name="Peter M."/>
            <person name="Kohler A."/>
            <person name="Ohm R.A."/>
            <person name="Kuo A."/>
            <person name="Krutzmann J."/>
            <person name="Morin E."/>
            <person name="Arend M."/>
            <person name="Barry K.W."/>
            <person name="Binder M."/>
            <person name="Choi C."/>
            <person name="Clum A."/>
            <person name="Copeland A."/>
            <person name="Grisel N."/>
            <person name="Haridas S."/>
            <person name="Kipfer T."/>
            <person name="LaButti K."/>
            <person name="Lindquist E."/>
            <person name="Lipzen A."/>
            <person name="Maire R."/>
            <person name="Meier B."/>
            <person name="Mihaltcheva S."/>
            <person name="Molinier V."/>
            <person name="Murat C."/>
            <person name="Poggeler S."/>
            <person name="Quandt C.A."/>
            <person name="Sperisen C."/>
            <person name="Tritt A."/>
            <person name="Tisserant E."/>
            <person name="Crous P.W."/>
            <person name="Henrissat B."/>
            <person name="Nehls U."/>
            <person name="Egli S."/>
            <person name="Spatafora J.W."/>
            <person name="Grigoriev I.V."/>
            <person name="Martin F.M."/>
        </authorList>
    </citation>
    <scope>NUCLEOTIDE SEQUENCE [LARGE SCALE GENOMIC DNA]</scope>
    <source>
        <strain evidence="5 6">CBS 459.81</strain>
    </source>
</reference>
<dbReference type="GO" id="GO:0016740">
    <property type="term" value="F:transferase activity"/>
    <property type="evidence" value="ECO:0007669"/>
    <property type="project" value="UniProtKB-KW"/>
</dbReference>
<dbReference type="Gene3D" id="3.40.50.720">
    <property type="entry name" value="NAD(P)-binding Rossmann-like Domain"/>
    <property type="match status" value="2"/>
</dbReference>
<keyword evidence="6" id="KW-1185">Reference proteome</keyword>
<proteinExistence type="predicted"/>
<evidence type="ECO:0000313" key="6">
    <source>
        <dbReference type="Proteomes" id="UP000250266"/>
    </source>
</evidence>
<dbReference type="PANTHER" id="PTHR45681:SF6">
    <property type="entry name" value="POLYKETIDE SYNTHASE 37"/>
    <property type="match status" value="1"/>
</dbReference>
<dbReference type="InterPro" id="IPR057326">
    <property type="entry name" value="KR_dom"/>
</dbReference>
<feature type="domain" description="Ketoreductase" evidence="3">
    <location>
        <begin position="692"/>
        <end position="856"/>
    </location>
</feature>
<evidence type="ECO:0000259" key="3">
    <source>
        <dbReference type="SMART" id="SM00822"/>
    </source>
</evidence>
<dbReference type="InterPro" id="IPR020843">
    <property type="entry name" value="ER"/>
</dbReference>
<dbReference type="InterPro" id="IPR013154">
    <property type="entry name" value="ADH-like_N"/>
</dbReference>
<organism evidence="5 6">
    <name type="scientific">Lepidopterella palustris CBS 459.81</name>
    <dbReference type="NCBI Taxonomy" id="1314670"/>
    <lineage>
        <taxon>Eukaryota</taxon>
        <taxon>Fungi</taxon>
        <taxon>Dikarya</taxon>
        <taxon>Ascomycota</taxon>
        <taxon>Pezizomycotina</taxon>
        <taxon>Dothideomycetes</taxon>
        <taxon>Pleosporomycetidae</taxon>
        <taxon>Mytilinidiales</taxon>
        <taxon>Argynnaceae</taxon>
        <taxon>Lepidopterella</taxon>
    </lineage>
</organism>
<evidence type="ECO:0000259" key="4">
    <source>
        <dbReference type="SMART" id="SM00829"/>
    </source>
</evidence>
<dbReference type="Pfam" id="PF08659">
    <property type="entry name" value="KR"/>
    <property type="match status" value="1"/>
</dbReference>
<dbReference type="GO" id="GO:0016491">
    <property type="term" value="F:oxidoreductase activity"/>
    <property type="evidence" value="ECO:0007669"/>
    <property type="project" value="InterPro"/>
</dbReference>
<sequence>MDRIAALIVIDIYETFAKSRDQREPSGNVGHFISRIRRRVEEDEIESIIEAKRLSNQRLLEMLRKLYSETDHFVEVRMARRTHENFEDIFHERRTGVDVLVENGLLTALYEKGVFVTGAYPQLFNLLDYLGHTNPKLRILEIGAGTGGSTHVAMKALCSPNSIKRDGQYTFTDISPGFLTAVRESMSEFHDVGFAVLNIKDPLGQKIQPVYDFVMASQILHATERISHILANCWKLLKAGGKFPLVENTMNNFLLGIIIGLAVWDSALTKAGFSGTEVVLGDNLQPHNTATTPSSTLVDPVATKGSPTSHKETPEVQLLHRVDGAPCLLGHLARELKCRGILSRIVSTDKALNVMNPNSRVVAVLDGKNLLLDADEHRLKIFRHLARSTAKNPALRFWSIDIDTEDFDVEDSSPVRCIADQEPALQQQPSDESEDARGLCVRPSRPPAYSVRYISSPTQIYGSPFSRDWIEVKLVAVGLNWKDLGLSSGRFDANNLPSEYTGVVTKIGSNATGFSVGDSVYDMGRGHFGYYMLFSTAGTHEKASFLTETIWIPSSHIFSSRDVWDLSRAVAMTRKGGFDVILSTSRGDMLYASLYALAPLRHLIDVGRMDFQGAKTIGLEMFQRSANFSSFDLTLVLDSDPVIGGKLMETLDQVLLGFKSTHIGKLVVTFQNPDSPVRMMPAAPATRFDSEACYVNTGGLSGLGRSIIRWMSDPQTLVETLANRRVTVRPVACDVSKREQVARAFKNVSLDWQIKGFFHIAVSYQDLSFDKLSIERWQEGLAAKVLGTMNLHAATSSLPLNFFVMSTSVEPVYAPATQSAYTMGNNFQDYFARYHRRCGLPATTASFGLLSDVGHLSNDPTATNPFARNKVPAMTEHQLLYQLGPAFFNNELATPALMIRSMWEFTVYLS</sequence>
<dbReference type="Pfam" id="PF08242">
    <property type="entry name" value="Methyltransf_12"/>
    <property type="match status" value="1"/>
</dbReference>
<dbReference type="Proteomes" id="UP000250266">
    <property type="component" value="Unassembled WGS sequence"/>
</dbReference>
<dbReference type="AlphaFoldDB" id="A0A8E2E0V8"/>
<dbReference type="Gene3D" id="3.40.50.150">
    <property type="entry name" value="Vaccinia Virus protein VP39"/>
    <property type="match status" value="1"/>
</dbReference>
<dbReference type="SMART" id="SM00829">
    <property type="entry name" value="PKS_ER"/>
    <property type="match status" value="1"/>
</dbReference>
<dbReference type="SUPFAM" id="SSF51735">
    <property type="entry name" value="NAD(P)-binding Rossmann-fold domains"/>
    <property type="match status" value="2"/>
</dbReference>
<dbReference type="InterPro" id="IPR011032">
    <property type="entry name" value="GroES-like_sf"/>
</dbReference>
<dbReference type="InterPro" id="IPR050444">
    <property type="entry name" value="Polyketide_Synthase"/>
</dbReference>
<name>A0A8E2E0V8_9PEZI</name>
<dbReference type="SUPFAM" id="SSF50129">
    <property type="entry name" value="GroES-like"/>
    <property type="match status" value="1"/>
</dbReference>
<accession>A0A8E2E0V8</accession>
<dbReference type="Gene3D" id="3.90.180.10">
    <property type="entry name" value="Medium-chain alcohol dehydrogenases, catalytic domain"/>
    <property type="match status" value="1"/>
</dbReference>
<dbReference type="EMBL" id="KV745350">
    <property type="protein sequence ID" value="OCK75203.1"/>
    <property type="molecule type" value="Genomic_DNA"/>
</dbReference>
<feature type="region of interest" description="Disordered" evidence="2">
    <location>
        <begin position="290"/>
        <end position="313"/>
    </location>
</feature>
<protein>
    <submittedName>
        <fullName evidence="5">KR-domain-containing protein</fullName>
    </submittedName>
</protein>
<keyword evidence="1" id="KW-0808">Transferase</keyword>
<dbReference type="CDD" id="cd02440">
    <property type="entry name" value="AdoMet_MTases"/>
    <property type="match status" value="1"/>
</dbReference>
<dbReference type="InterPro" id="IPR013217">
    <property type="entry name" value="Methyltransf_12"/>
</dbReference>
<evidence type="ECO:0000256" key="2">
    <source>
        <dbReference type="SAM" id="MobiDB-lite"/>
    </source>
</evidence>
<dbReference type="InterPro" id="IPR013968">
    <property type="entry name" value="PKS_KR"/>
</dbReference>
<feature type="domain" description="Enoyl reductase (ER)" evidence="4">
    <location>
        <begin position="450"/>
        <end position="668"/>
    </location>
</feature>
<dbReference type="InterPro" id="IPR036291">
    <property type="entry name" value="NAD(P)-bd_dom_sf"/>
</dbReference>
<dbReference type="SUPFAM" id="SSF53335">
    <property type="entry name" value="S-adenosyl-L-methionine-dependent methyltransferases"/>
    <property type="match status" value="1"/>
</dbReference>
<dbReference type="OrthoDB" id="5334845at2759"/>
<evidence type="ECO:0000313" key="5">
    <source>
        <dbReference type="EMBL" id="OCK75203.1"/>
    </source>
</evidence>
<dbReference type="InterPro" id="IPR029063">
    <property type="entry name" value="SAM-dependent_MTases_sf"/>
</dbReference>
<dbReference type="SMART" id="SM00822">
    <property type="entry name" value="PKS_KR"/>
    <property type="match status" value="1"/>
</dbReference>
<gene>
    <name evidence="5" type="ORF">K432DRAFT_409229</name>
</gene>
<evidence type="ECO:0000256" key="1">
    <source>
        <dbReference type="ARBA" id="ARBA00022679"/>
    </source>
</evidence>